<dbReference type="Proteomes" id="UP001056120">
    <property type="component" value="Linkage Group LG06"/>
</dbReference>
<proteinExistence type="predicted"/>
<evidence type="ECO:0000313" key="2">
    <source>
        <dbReference type="Proteomes" id="UP001056120"/>
    </source>
</evidence>
<accession>A0ACB9J1I7</accession>
<protein>
    <submittedName>
        <fullName evidence="1">Uncharacterized protein</fullName>
    </submittedName>
</protein>
<keyword evidence="2" id="KW-1185">Reference proteome</keyword>
<evidence type="ECO:0000313" key="1">
    <source>
        <dbReference type="EMBL" id="KAI3814343.1"/>
    </source>
</evidence>
<dbReference type="EMBL" id="CM042023">
    <property type="protein sequence ID" value="KAI3814343.1"/>
    <property type="molecule type" value="Genomic_DNA"/>
</dbReference>
<gene>
    <name evidence="1" type="ORF">L1987_19095</name>
</gene>
<comment type="caution">
    <text evidence="1">The sequence shown here is derived from an EMBL/GenBank/DDBJ whole genome shotgun (WGS) entry which is preliminary data.</text>
</comment>
<organism evidence="1 2">
    <name type="scientific">Smallanthus sonchifolius</name>
    <dbReference type="NCBI Taxonomy" id="185202"/>
    <lineage>
        <taxon>Eukaryota</taxon>
        <taxon>Viridiplantae</taxon>
        <taxon>Streptophyta</taxon>
        <taxon>Embryophyta</taxon>
        <taxon>Tracheophyta</taxon>
        <taxon>Spermatophyta</taxon>
        <taxon>Magnoliopsida</taxon>
        <taxon>eudicotyledons</taxon>
        <taxon>Gunneridae</taxon>
        <taxon>Pentapetalae</taxon>
        <taxon>asterids</taxon>
        <taxon>campanulids</taxon>
        <taxon>Asterales</taxon>
        <taxon>Asteraceae</taxon>
        <taxon>Asteroideae</taxon>
        <taxon>Heliantheae alliance</taxon>
        <taxon>Millerieae</taxon>
        <taxon>Smallanthus</taxon>
    </lineage>
</organism>
<reference evidence="1 2" key="2">
    <citation type="journal article" date="2022" name="Mol. Ecol. Resour.">
        <title>The genomes of chicory, endive, great burdock and yacon provide insights into Asteraceae paleo-polyploidization history and plant inulin production.</title>
        <authorList>
            <person name="Fan W."/>
            <person name="Wang S."/>
            <person name="Wang H."/>
            <person name="Wang A."/>
            <person name="Jiang F."/>
            <person name="Liu H."/>
            <person name="Zhao H."/>
            <person name="Xu D."/>
            <person name="Zhang Y."/>
        </authorList>
    </citation>
    <scope>NUCLEOTIDE SEQUENCE [LARGE SCALE GENOMIC DNA]</scope>
    <source>
        <strain evidence="2">cv. Yunnan</strain>
        <tissue evidence="1">Leaves</tissue>
    </source>
</reference>
<name>A0ACB9J1I7_9ASTR</name>
<reference evidence="2" key="1">
    <citation type="journal article" date="2022" name="Mol. Ecol. Resour.">
        <title>The genomes of chicory, endive, great burdock and yacon provide insights into Asteraceae palaeo-polyploidization history and plant inulin production.</title>
        <authorList>
            <person name="Fan W."/>
            <person name="Wang S."/>
            <person name="Wang H."/>
            <person name="Wang A."/>
            <person name="Jiang F."/>
            <person name="Liu H."/>
            <person name="Zhao H."/>
            <person name="Xu D."/>
            <person name="Zhang Y."/>
        </authorList>
    </citation>
    <scope>NUCLEOTIDE SEQUENCE [LARGE SCALE GENOMIC DNA]</scope>
    <source>
        <strain evidence="2">cv. Yunnan</strain>
    </source>
</reference>
<sequence length="109" mass="12113">MFSEASSLEPITGPDALFDLDAFLQTFSHVDVGAENKLSPDKGKEKEDIDYRVYFRRPSIDPPFTAESSTAQEALEESNTSIDTDNTVSNFDANQNIVTEENMDTEILS</sequence>